<organism evidence="2 3">
    <name type="scientific">Manihot esculenta</name>
    <name type="common">Cassava</name>
    <name type="synonym">Jatropha manihot</name>
    <dbReference type="NCBI Taxonomy" id="3983"/>
    <lineage>
        <taxon>Eukaryota</taxon>
        <taxon>Viridiplantae</taxon>
        <taxon>Streptophyta</taxon>
        <taxon>Embryophyta</taxon>
        <taxon>Tracheophyta</taxon>
        <taxon>Spermatophyta</taxon>
        <taxon>Magnoliopsida</taxon>
        <taxon>eudicotyledons</taxon>
        <taxon>Gunneridae</taxon>
        <taxon>Pentapetalae</taxon>
        <taxon>rosids</taxon>
        <taxon>fabids</taxon>
        <taxon>Malpighiales</taxon>
        <taxon>Euphorbiaceae</taxon>
        <taxon>Crotonoideae</taxon>
        <taxon>Manihoteae</taxon>
        <taxon>Manihot</taxon>
    </lineage>
</organism>
<evidence type="ECO:0000313" key="3">
    <source>
        <dbReference type="Proteomes" id="UP000091857"/>
    </source>
</evidence>
<keyword evidence="1" id="KW-0732">Signal</keyword>
<name>A0A2C9WJB0_MANES</name>
<gene>
    <name evidence="2" type="ORF">MANES_01G019801v8</name>
</gene>
<reference evidence="3" key="1">
    <citation type="journal article" date="2016" name="Nat. Biotechnol.">
        <title>Sequencing wild and cultivated cassava and related species reveals extensive interspecific hybridization and genetic diversity.</title>
        <authorList>
            <person name="Bredeson J.V."/>
            <person name="Lyons J.B."/>
            <person name="Prochnik S.E."/>
            <person name="Wu G.A."/>
            <person name="Ha C.M."/>
            <person name="Edsinger-Gonzales E."/>
            <person name="Grimwood J."/>
            <person name="Schmutz J."/>
            <person name="Rabbi I.Y."/>
            <person name="Egesi C."/>
            <person name="Nauluvula P."/>
            <person name="Lebot V."/>
            <person name="Ndunguru J."/>
            <person name="Mkamilo G."/>
            <person name="Bart R.S."/>
            <person name="Setter T.L."/>
            <person name="Gleadow R.M."/>
            <person name="Kulakow P."/>
            <person name="Ferguson M.E."/>
            <person name="Rounsley S."/>
            <person name="Rokhsar D.S."/>
        </authorList>
    </citation>
    <scope>NUCLEOTIDE SEQUENCE [LARGE SCALE GENOMIC DNA]</scope>
    <source>
        <strain evidence="3">cv. AM560-2</strain>
    </source>
</reference>
<dbReference type="Proteomes" id="UP000091857">
    <property type="component" value="Chromosome 1"/>
</dbReference>
<feature type="signal peptide" evidence="1">
    <location>
        <begin position="1"/>
        <end position="31"/>
    </location>
</feature>
<dbReference type="EMBL" id="CM004387">
    <property type="protein sequence ID" value="OAY59277.1"/>
    <property type="molecule type" value="Genomic_DNA"/>
</dbReference>
<protein>
    <submittedName>
        <fullName evidence="2">Uncharacterized protein</fullName>
    </submittedName>
</protein>
<sequence>MPHFFSSNFRSLSWLPLPLLLPLAVITPCHHCSSVAVVTPCFYCCHRRSSAAPLPSLCHRLSVISLSSHLHLCCRHLSARGTVAPLRLVLWLLCLPLLL</sequence>
<feature type="chain" id="PRO_5012880831" evidence="1">
    <location>
        <begin position="32"/>
        <end position="99"/>
    </location>
</feature>
<evidence type="ECO:0000313" key="2">
    <source>
        <dbReference type="EMBL" id="OAY59277.1"/>
    </source>
</evidence>
<keyword evidence="3" id="KW-1185">Reference proteome</keyword>
<evidence type="ECO:0000256" key="1">
    <source>
        <dbReference type="SAM" id="SignalP"/>
    </source>
</evidence>
<proteinExistence type="predicted"/>
<dbReference type="Gramene" id="Manes.01G019801.1.v8.1">
    <property type="protein sequence ID" value="Manes.01G019801.1.v8.1.CDS.1"/>
    <property type="gene ID" value="Manes.01G019801.v8.1"/>
</dbReference>
<dbReference type="AlphaFoldDB" id="A0A2C9WJB0"/>
<comment type="caution">
    <text evidence="2">The sequence shown here is derived from an EMBL/GenBank/DDBJ whole genome shotgun (WGS) entry which is preliminary data.</text>
</comment>
<accession>A0A2C9WJB0</accession>